<dbReference type="KEGG" id="dfl:DFE_0343"/>
<evidence type="ECO:0000256" key="7">
    <source>
        <dbReference type="PROSITE-ProRule" id="PRU00703"/>
    </source>
</evidence>
<dbReference type="GO" id="GO:1901135">
    <property type="term" value="P:carbohydrate derivative metabolic process"/>
    <property type="evidence" value="ECO:0007669"/>
    <property type="project" value="InterPro"/>
</dbReference>
<protein>
    <submittedName>
        <fullName evidence="10">KpsF/GutQ family protein</fullName>
    </submittedName>
</protein>
<comment type="similarity">
    <text evidence="1 4">Belongs to the SIS family. GutQ/KpsF subfamily.</text>
</comment>
<evidence type="ECO:0000259" key="8">
    <source>
        <dbReference type="PROSITE" id="PS51371"/>
    </source>
</evidence>
<dbReference type="InterPro" id="IPR046348">
    <property type="entry name" value="SIS_dom_sf"/>
</dbReference>
<keyword evidence="5" id="KW-0479">Metal-binding</keyword>
<dbReference type="InterPro" id="IPR004800">
    <property type="entry name" value="KdsD/KpsF-type"/>
</dbReference>
<dbReference type="OrthoDB" id="9762536at2"/>
<dbReference type="NCBIfam" id="TIGR00393">
    <property type="entry name" value="kpsF"/>
    <property type="match status" value="1"/>
</dbReference>
<dbReference type="Gene3D" id="3.10.580.10">
    <property type="entry name" value="CBS-domain"/>
    <property type="match status" value="1"/>
</dbReference>
<feature type="site" description="Catalytically relevant" evidence="6">
    <location>
        <position position="57"/>
    </location>
</feature>
<dbReference type="PANTHER" id="PTHR42745:SF1">
    <property type="entry name" value="ARABINOSE 5-PHOSPHATE ISOMERASE KDSD"/>
    <property type="match status" value="1"/>
</dbReference>
<feature type="domain" description="CBS" evidence="8">
    <location>
        <begin position="208"/>
        <end position="266"/>
    </location>
</feature>
<dbReference type="RefSeq" id="WP_126375953.1">
    <property type="nucleotide sequence ID" value="NZ_AP017378.1"/>
</dbReference>
<dbReference type="PIRSF" id="PIRSF004692">
    <property type="entry name" value="KdsD_KpsF"/>
    <property type="match status" value="1"/>
</dbReference>
<dbReference type="GO" id="GO:0046872">
    <property type="term" value="F:metal ion binding"/>
    <property type="evidence" value="ECO:0007669"/>
    <property type="project" value="UniProtKB-KW"/>
</dbReference>
<dbReference type="GO" id="GO:0097367">
    <property type="term" value="F:carbohydrate derivative binding"/>
    <property type="evidence" value="ECO:0007669"/>
    <property type="project" value="InterPro"/>
</dbReference>
<dbReference type="PROSITE" id="PS51464">
    <property type="entry name" value="SIS"/>
    <property type="match status" value="1"/>
</dbReference>
<dbReference type="CDD" id="cd05014">
    <property type="entry name" value="SIS_Kpsf"/>
    <property type="match status" value="1"/>
</dbReference>
<evidence type="ECO:0000313" key="10">
    <source>
        <dbReference type="EMBL" id="BBD07069.1"/>
    </source>
</evidence>
<keyword evidence="5" id="KW-0862">Zinc</keyword>
<feature type="binding site" evidence="5">
    <location>
        <position position="80"/>
    </location>
    <ligand>
        <name>Zn(2+)</name>
        <dbReference type="ChEBI" id="CHEBI:29105"/>
    </ligand>
</feature>
<evidence type="ECO:0000256" key="6">
    <source>
        <dbReference type="PIRSR" id="PIRSR004692-3"/>
    </source>
</evidence>
<keyword evidence="11" id="KW-1185">Reference proteome</keyword>
<dbReference type="FunFam" id="3.40.50.10490:FF:000011">
    <property type="entry name" value="Arabinose 5-phosphate isomerase"/>
    <property type="match status" value="1"/>
</dbReference>
<evidence type="ECO:0000256" key="3">
    <source>
        <dbReference type="ARBA" id="ARBA00023122"/>
    </source>
</evidence>
<feature type="site" description="Catalytically relevant" evidence="6">
    <location>
        <position position="191"/>
    </location>
</feature>
<dbReference type="InterPro" id="IPR046342">
    <property type="entry name" value="CBS_dom_sf"/>
</dbReference>
<dbReference type="CDD" id="cd04604">
    <property type="entry name" value="CBS_pair_SIS_assoc"/>
    <property type="match status" value="1"/>
</dbReference>
<dbReference type="InterPro" id="IPR035474">
    <property type="entry name" value="SIS_Kpsf"/>
</dbReference>
<accession>A0A2Z6AV02</accession>
<name>A0A2Z6AV02_9BACT</name>
<dbReference type="InterPro" id="IPR050986">
    <property type="entry name" value="GutQ/KpsF_isomerases"/>
</dbReference>
<keyword evidence="3 7" id="KW-0129">CBS domain</keyword>
<dbReference type="AlphaFoldDB" id="A0A2Z6AV02"/>
<dbReference type="SUPFAM" id="SSF53697">
    <property type="entry name" value="SIS domain"/>
    <property type="match status" value="1"/>
</dbReference>
<proteinExistence type="inferred from homology"/>
<dbReference type="InterPro" id="IPR000644">
    <property type="entry name" value="CBS_dom"/>
</dbReference>
<dbReference type="InterPro" id="IPR001347">
    <property type="entry name" value="SIS_dom"/>
</dbReference>
<keyword evidence="2" id="KW-0677">Repeat</keyword>
<evidence type="ECO:0000256" key="2">
    <source>
        <dbReference type="ARBA" id="ARBA00022737"/>
    </source>
</evidence>
<reference evidence="10 11" key="1">
    <citation type="journal article" date="2018" name="Sci. Adv.">
        <title>Multi-heme cytochromes provide a pathway for survival in energy-limited environments.</title>
        <authorList>
            <person name="Deng X."/>
            <person name="Dohmae N."/>
            <person name="Nealson K.H."/>
            <person name="Hashimoto K."/>
            <person name="Okamoto A."/>
        </authorList>
    </citation>
    <scope>NUCLEOTIDE SEQUENCE [LARGE SCALE GENOMIC DNA]</scope>
    <source>
        <strain evidence="10 11">IS5</strain>
    </source>
</reference>
<evidence type="ECO:0000256" key="5">
    <source>
        <dbReference type="PIRSR" id="PIRSR004692-2"/>
    </source>
</evidence>
<dbReference type="Proteomes" id="UP000269883">
    <property type="component" value="Chromosome"/>
</dbReference>
<sequence>MGPKSRERDWLALARETIDVEAQGLAHVRDRLDDNFVMALEMMANCKGRVVVTGIGKSGLVGRKIAATLSSTGTPSFFLHPVEGAHGDLGMLRPEDVALAISNSGETDELNAILPTIRAAGVRIIALTGCADSTMGRMAEAIIDSGVEREACTLNLAPTASTTATLALGDALAICLIEWKSFKTEDFKRRHPGGALGQRLSLSVADLMHVGNIPVANESTDLGHALDALTQGGLGALALTAEDGLLTGILTDGDVRRALCSGSPDLQAPASAFMTRQPSCAGPQSTAAEVLDLMEEKAITVMPIVDGDGRLTGMIHLHDLLGKGLLKFSG</sequence>
<dbReference type="GO" id="GO:0019146">
    <property type="term" value="F:arabinose-5-phosphate isomerase activity"/>
    <property type="evidence" value="ECO:0007669"/>
    <property type="project" value="UniProtKB-ARBA"/>
</dbReference>
<gene>
    <name evidence="10" type="ORF">DFE_0343</name>
</gene>
<feature type="domain" description="CBS" evidence="8">
    <location>
        <begin position="274"/>
        <end position="330"/>
    </location>
</feature>
<evidence type="ECO:0000256" key="1">
    <source>
        <dbReference type="ARBA" id="ARBA00008165"/>
    </source>
</evidence>
<dbReference type="GO" id="GO:0005975">
    <property type="term" value="P:carbohydrate metabolic process"/>
    <property type="evidence" value="ECO:0007669"/>
    <property type="project" value="InterPro"/>
</dbReference>
<evidence type="ECO:0000259" key="9">
    <source>
        <dbReference type="PROSITE" id="PS51464"/>
    </source>
</evidence>
<dbReference type="Pfam" id="PF00571">
    <property type="entry name" value="CBS"/>
    <property type="match status" value="2"/>
</dbReference>
<feature type="site" description="Catalytically relevant" evidence="6">
    <location>
        <position position="109"/>
    </location>
</feature>
<evidence type="ECO:0000313" key="11">
    <source>
        <dbReference type="Proteomes" id="UP000269883"/>
    </source>
</evidence>
<feature type="domain" description="SIS" evidence="9">
    <location>
        <begin position="39"/>
        <end position="182"/>
    </location>
</feature>
<organism evidence="10 11">
    <name type="scientific">Desulfovibrio ferrophilus</name>
    <dbReference type="NCBI Taxonomy" id="241368"/>
    <lineage>
        <taxon>Bacteria</taxon>
        <taxon>Pseudomonadati</taxon>
        <taxon>Thermodesulfobacteriota</taxon>
        <taxon>Desulfovibrionia</taxon>
        <taxon>Desulfovibrionales</taxon>
        <taxon>Desulfovibrionaceae</taxon>
        <taxon>Desulfovibrio</taxon>
    </lineage>
</organism>
<dbReference type="Gene3D" id="3.40.50.10490">
    <property type="entry name" value="Glucose-6-phosphate isomerase like protein, domain 1"/>
    <property type="match status" value="1"/>
</dbReference>
<feature type="site" description="Catalytically relevant" evidence="6">
    <location>
        <position position="150"/>
    </location>
</feature>
<dbReference type="PANTHER" id="PTHR42745">
    <property type="match status" value="1"/>
</dbReference>
<dbReference type="EMBL" id="AP017378">
    <property type="protein sequence ID" value="BBD07069.1"/>
    <property type="molecule type" value="Genomic_DNA"/>
</dbReference>
<dbReference type="SMART" id="SM00116">
    <property type="entry name" value="CBS"/>
    <property type="match status" value="2"/>
</dbReference>
<evidence type="ECO:0000256" key="4">
    <source>
        <dbReference type="PIRNR" id="PIRNR004692"/>
    </source>
</evidence>
<dbReference type="PROSITE" id="PS51371">
    <property type="entry name" value="CBS"/>
    <property type="match status" value="2"/>
</dbReference>
<dbReference type="Pfam" id="PF01380">
    <property type="entry name" value="SIS"/>
    <property type="match status" value="1"/>
</dbReference>